<name>A0ABQ5A443_9ASTR</name>
<feature type="region of interest" description="Disordered" evidence="1">
    <location>
        <begin position="84"/>
        <end position="111"/>
    </location>
</feature>
<evidence type="ECO:0000313" key="3">
    <source>
        <dbReference type="Proteomes" id="UP001151760"/>
    </source>
</evidence>
<dbReference type="EMBL" id="BQNB010011959">
    <property type="protein sequence ID" value="GJS97395.1"/>
    <property type="molecule type" value="Genomic_DNA"/>
</dbReference>
<proteinExistence type="predicted"/>
<gene>
    <name evidence="2" type="ORF">Tco_0804363</name>
</gene>
<comment type="caution">
    <text evidence="2">The sequence shown here is derived from an EMBL/GenBank/DDBJ whole genome shotgun (WGS) entry which is preliminary data.</text>
</comment>
<evidence type="ECO:0000313" key="2">
    <source>
        <dbReference type="EMBL" id="GJS97395.1"/>
    </source>
</evidence>
<reference evidence="2" key="2">
    <citation type="submission" date="2022-01" db="EMBL/GenBank/DDBJ databases">
        <authorList>
            <person name="Yamashiro T."/>
            <person name="Shiraishi A."/>
            <person name="Satake H."/>
            <person name="Nakayama K."/>
        </authorList>
    </citation>
    <scope>NUCLEOTIDE SEQUENCE</scope>
</reference>
<dbReference type="Proteomes" id="UP001151760">
    <property type="component" value="Unassembled WGS sequence"/>
</dbReference>
<accession>A0ABQ5A443</accession>
<evidence type="ECO:0000256" key="1">
    <source>
        <dbReference type="SAM" id="MobiDB-lite"/>
    </source>
</evidence>
<organism evidence="2 3">
    <name type="scientific">Tanacetum coccineum</name>
    <dbReference type="NCBI Taxonomy" id="301880"/>
    <lineage>
        <taxon>Eukaryota</taxon>
        <taxon>Viridiplantae</taxon>
        <taxon>Streptophyta</taxon>
        <taxon>Embryophyta</taxon>
        <taxon>Tracheophyta</taxon>
        <taxon>Spermatophyta</taxon>
        <taxon>Magnoliopsida</taxon>
        <taxon>eudicotyledons</taxon>
        <taxon>Gunneridae</taxon>
        <taxon>Pentapetalae</taxon>
        <taxon>asterids</taxon>
        <taxon>campanulids</taxon>
        <taxon>Asterales</taxon>
        <taxon>Asteraceae</taxon>
        <taxon>Asteroideae</taxon>
        <taxon>Anthemideae</taxon>
        <taxon>Anthemidinae</taxon>
        <taxon>Tanacetum</taxon>
    </lineage>
</organism>
<sequence length="301" mass="34325">MSNTNNNMQSQTSSVLHNDIVSSCSTSKVQEKTQLSRSRCMNSLKEVKSQFKFLSETLQDFALNVDSLKVDLVVIQNTCSEKADSNSETASSKSIKESSLDSARMKSNTRCQKQKKDALRIFDLFIHTFKSIYKSNLTKDEFQVDGSMGILLVVNNSKSKLTKMNFKKMDPGQMTDKYFVKYTRIEYDRRVNKRQMQTKASKIDTGKAVDADLDDNIRSGNDTDANNADIRPIYDEEPMAKEQLNAEYNIFAIGQHHTEKPEIINEGRVDQYHEQCQVKCHMLDSSPNNQTTKYSKQSLES</sequence>
<protein>
    <submittedName>
        <fullName evidence="2">Uncharacterized protein</fullName>
    </submittedName>
</protein>
<reference evidence="2" key="1">
    <citation type="journal article" date="2022" name="Int. J. Mol. Sci.">
        <title>Draft Genome of Tanacetum Coccineum: Genomic Comparison of Closely Related Tanacetum-Family Plants.</title>
        <authorList>
            <person name="Yamashiro T."/>
            <person name="Shiraishi A."/>
            <person name="Nakayama K."/>
            <person name="Satake H."/>
        </authorList>
    </citation>
    <scope>NUCLEOTIDE SEQUENCE</scope>
</reference>
<keyword evidence="3" id="KW-1185">Reference proteome</keyword>